<dbReference type="GO" id="GO:0003677">
    <property type="term" value="F:DNA binding"/>
    <property type="evidence" value="ECO:0007669"/>
    <property type="project" value="UniProtKB-UniRule"/>
</dbReference>
<dbReference type="GO" id="GO:0000724">
    <property type="term" value="P:double-strand break repair via homologous recombination"/>
    <property type="evidence" value="ECO:0007669"/>
    <property type="project" value="UniProtKB-UniRule"/>
</dbReference>
<evidence type="ECO:0000256" key="16">
    <source>
        <dbReference type="PROSITE-ProRule" id="PRU00560"/>
    </source>
</evidence>
<dbReference type="Pfam" id="PF12705">
    <property type="entry name" value="PDDEXK_1"/>
    <property type="match status" value="1"/>
</dbReference>
<evidence type="ECO:0000256" key="9">
    <source>
        <dbReference type="ARBA" id="ARBA00022842"/>
    </source>
</evidence>
<feature type="binding site" evidence="15">
    <location>
        <position position="1055"/>
    </location>
    <ligand>
        <name>Mg(2+)</name>
        <dbReference type="ChEBI" id="CHEBI:18420"/>
    </ligand>
</feature>
<feature type="domain" description="UvrD-like helicase ATP-binding" evidence="17">
    <location>
        <begin position="1"/>
        <end position="448"/>
    </location>
</feature>
<keyword evidence="20" id="KW-1185">Reference proteome</keyword>
<evidence type="ECO:0000256" key="7">
    <source>
        <dbReference type="ARBA" id="ARBA00022839"/>
    </source>
</evidence>
<evidence type="ECO:0000256" key="14">
    <source>
        <dbReference type="ARBA" id="ARBA00048988"/>
    </source>
</evidence>
<dbReference type="NCBIfam" id="TIGR00609">
    <property type="entry name" value="recB"/>
    <property type="match status" value="1"/>
</dbReference>
<dbReference type="PANTHER" id="PTHR11070">
    <property type="entry name" value="UVRD / RECB / PCRA DNA HELICASE FAMILY MEMBER"/>
    <property type="match status" value="1"/>
</dbReference>
<evidence type="ECO:0000256" key="2">
    <source>
        <dbReference type="ARBA" id="ARBA00022723"/>
    </source>
</evidence>
<evidence type="ECO:0000256" key="11">
    <source>
        <dbReference type="ARBA" id="ARBA00023204"/>
    </source>
</evidence>
<dbReference type="InterPro" id="IPR000212">
    <property type="entry name" value="DNA_helicase_UvrD/REP"/>
</dbReference>
<keyword evidence="8 15" id="KW-0067">ATP-binding</keyword>
<evidence type="ECO:0000256" key="3">
    <source>
        <dbReference type="ARBA" id="ARBA00022741"/>
    </source>
</evidence>
<evidence type="ECO:0000313" key="19">
    <source>
        <dbReference type="EMBL" id="QWF71009.1"/>
    </source>
</evidence>
<dbReference type="GO" id="GO:0005524">
    <property type="term" value="F:ATP binding"/>
    <property type="evidence" value="ECO:0007669"/>
    <property type="project" value="UniProtKB-UniRule"/>
</dbReference>
<accession>A0A975MNQ8</accession>
<organism evidence="19 20">
    <name type="scientific">Methylomonas paludis</name>
    <dbReference type="NCBI Taxonomy" id="1173101"/>
    <lineage>
        <taxon>Bacteria</taxon>
        <taxon>Pseudomonadati</taxon>
        <taxon>Pseudomonadota</taxon>
        <taxon>Gammaproteobacteria</taxon>
        <taxon>Methylococcales</taxon>
        <taxon>Methylococcaceae</taxon>
        <taxon>Methylomonas</taxon>
    </lineage>
</organism>
<dbReference type="AlphaFoldDB" id="A0A975MNQ8"/>
<comment type="domain">
    <text evidence="15">The N-terminal DNA-binding domain is a ssDNA-dependent ATPase and has ATP-dependent 3'-5' helicase function. This domain interacts with RecC.</text>
</comment>
<feature type="active site" description="For nuclease activity" evidence="15">
    <location>
        <position position="1068"/>
    </location>
</feature>
<dbReference type="InterPro" id="IPR011335">
    <property type="entry name" value="Restrct_endonuc-II-like"/>
</dbReference>
<evidence type="ECO:0000256" key="6">
    <source>
        <dbReference type="ARBA" id="ARBA00022806"/>
    </source>
</evidence>
<dbReference type="InterPro" id="IPR004586">
    <property type="entry name" value="RecB"/>
</dbReference>
<name>A0A975MNQ8_9GAMM</name>
<dbReference type="PROSITE" id="PS51217">
    <property type="entry name" value="UVRD_HELICASE_CTER"/>
    <property type="match status" value="1"/>
</dbReference>
<sequence>MEMYEFDATRTELLPGINLIEASAGTGKTYAIAMLVLRFVVEREVDIKQLLVVTFTKAATAELKDRIRLRLAEARRVLAGEAADIDPALSRWLAGLSLDADTIRLRLDLALLDIDQAAIFTIHSFCQRILSEHALESGELFDCELTGDISAVRQNCADDFWRRQIYQRPVWQVSLLTARYATPDALLASLKGIVIQQTTYPDELDLDAQLDALQRLFGVAGQAAEQMAAILTAAWADGKFKDSYVKTFTDNYAALQAWLADPATQPVDVGWLSSAGITAGLNGKKFMPGKLKPSSEQQKQQYLQNLHLDSAVFDELQHGLQQLAVILRRALLEYLSEQLDKALQQNHSVSFDQLISRLSAALAGDKGRLLVKEIQQRFKVALIDEFQDTDHLQWQIFSQIFTPPHYLYLIGDPKQAIYKFRGADIFTYFAARDQAQHHYTLLHNWRSHPQLVAAVNRLFQRPAPFLSGQLPFHAVQAGRSAEDGQLDDTAPLVLWQLAKNPDGPEYWTAAKAGDILCQAVVNEILDLLINCSCQAGRQGRRPLQAGDIAVLVRTNSQAAAYQQALQAAGIPAILNSKQSVFASAQAQAVFIVLQAVAQPGHIAALKQALTLNWFALDGQGLYQLLQDETALDDWLSRFLTYHQLWQQQGLLVMLQRLLDCEQVEVHLSSEPQAERELTNLYHIMERLQQVSIDEHLTINKTLDWLRHAIQTAETHNNDEFQLRLESDADAVNIVTLHSAKGLEYPVVFCPNLWQSNGRKNRQEFIQCHENGVMIADLGSEHYAEREQQALAELQAEDLRLFYVAVTRAKYRCYLAWADLRSKEKANDSAMAYLLEFADMDFAAQSQVLQGLACQFPSRFQYRLINVDAQVLGRLQQPVSRALLACRPRRRVLFTDWQMSSYTALSALSLAEIPEFPLDKSAEPDDVAFSGQDLPKGAATGNVIHSLLENISFRQLAIRADISLQRNQALSRYGLRLDNPAILDDLLYQVVNSCLPVEPGFCLKDVDQQRCLQEMPFYLAMQPLHTQHINQVLAESPVYQSLSEKQLRGYLTGFIDLVCEYQGKYYIIDYKSNGLANYRPESLCYAMREHNYGLQYYLYTLVIDRYLRQRLPDYRYERDFGGVMYLFVRGMNIGLPGLGVYTDIPKRETLTKLSQVFFQET</sequence>
<feature type="region of interest" description="DNA-binding and helicase activity, interacts with RecC" evidence="15">
    <location>
        <begin position="1"/>
        <end position="845"/>
    </location>
</feature>
<comment type="subunit">
    <text evidence="15">Heterotrimer of RecB, RecC and RecD. All subunits contribute to DNA-binding. Interacts with RecA.</text>
</comment>
<evidence type="ECO:0000256" key="15">
    <source>
        <dbReference type="HAMAP-Rule" id="MF_01485"/>
    </source>
</evidence>
<reference evidence="19" key="1">
    <citation type="submission" date="2021-04" db="EMBL/GenBank/DDBJ databases">
        <title>Draft genome sequence data of methanotrophic Methylovulum sp. strain S1L and Methylomonas sp. strain S2AM isolated from boreal lake water columns.</title>
        <authorList>
            <person name="Rissanen A.J."/>
            <person name="Mangayil R."/>
            <person name="Svenning M.M."/>
            <person name="Khanongnuch R."/>
        </authorList>
    </citation>
    <scope>NUCLEOTIDE SEQUENCE</scope>
    <source>
        <strain evidence="19">S2AM</strain>
    </source>
</reference>
<keyword evidence="12 15" id="KW-0413">Isomerase</keyword>
<dbReference type="EC" id="5.6.2.4" evidence="15"/>
<dbReference type="EMBL" id="CP073754">
    <property type="protein sequence ID" value="QWF71009.1"/>
    <property type="molecule type" value="Genomic_DNA"/>
</dbReference>
<keyword evidence="1 15" id="KW-0540">Nuclease</keyword>
<keyword evidence="6 15" id="KW-0347">Helicase</keyword>
<dbReference type="KEGG" id="mpad:KEF85_00465"/>
<dbReference type="InterPro" id="IPR014017">
    <property type="entry name" value="DNA_helicase_UvrD-like_C"/>
</dbReference>
<dbReference type="PANTHER" id="PTHR11070:SF23">
    <property type="entry name" value="RECBCD ENZYME SUBUNIT RECB"/>
    <property type="match status" value="1"/>
</dbReference>
<dbReference type="InterPro" id="IPR038726">
    <property type="entry name" value="PDDEXK_AddAB-type"/>
</dbReference>
<feature type="binding site" evidence="15">
    <location>
        <position position="944"/>
    </location>
    <ligand>
        <name>Mg(2+)</name>
        <dbReference type="ChEBI" id="CHEBI:18420"/>
    </ligand>
</feature>
<dbReference type="Pfam" id="PF13361">
    <property type="entry name" value="UvrD_C"/>
    <property type="match status" value="1"/>
</dbReference>
<comment type="domain">
    <text evidence="15">The C-terminal domain has nuclease activity and interacts with RecD. It interacts with RecA, facilitating its loading onto ssDNA.</text>
</comment>
<feature type="binding site" evidence="15">
    <location>
        <position position="1068"/>
    </location>
    <ligand>
        <name>Mg(2+)</name>
        <dbReference type="ChEBI" id="CHEBI:18420"/>
    </ligand>
</feature>
<dbReference type="InterPro" id="IPR014016">
    <property type="entry name" value="UvrD-like_ATP-bd"/>
</dbReference>
<keyword evidence="9 15" id="KW-0460">Magnesium</keyword>
<keyword evidence="5 15" id="KW-0378">Hydrolase</keyword>
<keyword evidence="11 15" id="KW-0234">DNA repair</keyword>
<dbReference type="GO" id="GO:0008854">
    <property type="term" value="F:exodeoxyribonuclease V activity"/>
    <property type="evidence" value="ECO:0007669"/>
    <property type="project" value="UniProtKB-EC"/>
</dbReference>
<keyword evidence="2 15" id="KW-0479">Metal-binding</keyword>
<keyword evidence="4 15" id="KW-0227">DNA damage</keyword>
<dbReference type="Pfam" id="PF00580">
    <property type="entry name" value="UvrD-helicase"/>
    <property type="match status" value="1"/>
</dbReference>
<evidence type="ECO:0000259" key="17">
    <source>
        <dbReference type="PROSITE" id="PS51198"/>
    </source>
</evidence>
<feature type="region of interest" description="Nuclease activity, interacts with RecD and RecA" evidence="15">
    <location>
        <begin position="895"/>
        <end position="1160"/>
    </location>
</feature>
<dbReference type="InterPro" id="IPR027417">
    <property type="entry name" value="P-loop_NTPase"/>
</dbReference>
<dbReference type="CDD" id="cd22352">
    <property type="entry name" value="RecB_C-like"/>
    <property type="match status" value="1"/>
</dbReference>
<evidence type="ECO:0000256" key="1">
    <source>
        <dbReference type="ARBA" id="ARBA00022722"/>
    </source>
</evidence>
<dbReference type="GO" id="GO:0043138">
    <property type="term" value="F:3'-5' DNA helicase activity"/>
    <property type="evidence" value="ECO:0007669"/>
    <property type="project" value="UniProtKB-UniRule"/>
</dbReference>
<comment type="catalytic activity">
    <reaction evidence="15">
        <text>Exonucleolytic cleavage (in the presence of ATP) in either 5'- to 3'- or 3'- to 5'-direction to yield 5'-phosphooligonucleotides.</text>
        <dbReference type="EC" id="3.1.11.5"/>
    </reaction>
</comment>
<gene>
    <name evidence="15 19" type="primary">recB</name>
    <name evidence="19" type="ORF">KEF85_00465</name>
</gene>
<evidence type="ECO:0000256" key="4">
    <source>
        <dbReference type="ARBA" id="ARBA00022763"/>
    </source>
</evidence>
<feature type="domain" description="UvrD-like helicase C-terminal" evidence="18">
    <location>
        <begin position="473"/>
        <end position="741"/>
    </location>
</feature>
<dbReference type="Gene3D" id="1.10.486.10">
    <property type="entry name" value="PCRA, domain 4"/>
    <property type="match status" value="1"/>
</dbReference>
<comment type="function">
    <text evidence="15">A helicase/nuclease that prepares dsDNA breaks (DSB) for recombinational DNA repair. Binds to DSBs and unwinds DNA via a highly rapid and processive ATP-dependent bidirectional helicase activity. Unwinds dsDNA until it encounters a Chi (crossover hotspot instigator) sequence from the 3' direction. Cuts ssDNA a few nucleotides 3' to the Chi site. The properties and activities of the enzyme are changed at Chi. The Chi-altered holoenzyme produces a long 3'-ssDNA overhang and facilitates RecA-binding to the ssDNA for homologous DNA recombination and repair. Holoenzyme degrades any linearized DNA that is unable to undergo homologous recombination. In the holoenzyme this subunit contributes ATPase, 3'-5' helicase, exonuclease activity and loads RecA onto ssDNA.</text>
</comment>
<proteinExistence type="inferred from homology"/>
<comment type="miscellaneous">
    <text evidence="15">In the RecBCD complex, RecB has a slow 3'-5' helicase, an exonuclease activity and loads RecA onto ssDNA, RecD has a fast 5'-3' helicase activity, while RecC stimulates the ATPase and processivity of the RecB helicase and contributes to recognition of the Chi site.</text>
</comment>
<feature type="binding site" evidence="16">
    <location>
        <begin position="22"/>
        <end position="29"/>
    </location>
    <ligand>
        <name>ATP</name>
        <dbReference type="ChEBI" id="CHEBI:30616"/>
    </ligand>
</feature>
<evidence type="ECO:0000256" key="5">
    <source>
        <dbReference type="ARBA" id="ARBA00022801"/>
    </source>
</evidence>
<dbReference type="EC" id="3.1.11.5" evidence="15"/>
<evidence type="ECO:0000256" key="10">
    <source>
        <dbReference type="ARBA" id="ARBA00023125"/>
    </source>
</evidence>
<evidence type="ECO:0000256" key="13">
    <source>
        <dbReference type="ARBA" id="ARBA00034617"/>
    </source>
</evidence>
<evidence type="ECO:0000313" key="20">
    <source>
        <dbReference type="Proteomes" id="UP000676649"/>
    </source>
</evidence>
<dbReference type="Gene3D" id="3.40.50.300">
    <property type="entry name" value="P-loop containing nucleotide triphosphate hydrolases"/>
    <property type="match status" value="2"/>
</dbReference>
<comment type="catalytic activity">
    <reaction evidence="13 15">
        <text>Couples ATP hydrolysis with the unwinding of duplex DNA by translocating in the 3'-5' direction.</text>
        <dbReference type="EC" id="5.6.2.4"/>
    </reaction>
</comment>
<dbReference type="SUPFAM" id="SSF52540">
    <property type="entry name" value="P-loop containing nucleoside triphosphate hydrolases"/>
    <property type="match status" value="1"/>
</dbReference>
<evidence type="ECO:0000256" key="12">
    <source>
        <dbReference type="ARBA" id="ARBA00023235"/>
    </source>
</evidence>
<comment type="catalytic activity">
    <reaction evidence="14 15">
        <text>ATP + H2O = ADP + phosphate + H(+)</text>
        <dbReference type="Rhea" id="RHEA:13065"/>
        <dbReference type="ChEBI" id="CHEBI:15377"/>
        <dbReference type="ChEBI" id="CHEBI:15378"/>
        <dbReference type="ChEBI" id="CHEBI:30616"/>
        <dbReference type="ChEBI" id="CHEBI:43474"/>
        <dbReference type="ChEBI" id="CHEBI:456216"/>
        <dbReference type="EC" id="5.6.2.4"/>
    </reaction>
</comment>
<dbReference type="GO" id="GO:0009338">
    <property type="term" value="C:exodeoxyribonuclease V complex"/>
    <property type="evidence" value="ECO:0007669"/>
    <property type="project" value="TreeGrafter"/>
</dbReference>
<keyword evidence="3 15" id="KW-0547">Nucleotide-binding</keyword>
<dbReference type="Proteomes" id="UP000676649">
    <property type="component" value="Chromosome"/>
</dbReference>
<dbReference type="SUPFAM" id="SSF52980">
    <property type="entry name" value="Restriction endonuclease-like"/>
    <property type="match status" value="1"/>
</dbReference>
<keyword evidence="7 15" id="KW-0269">Exonuclease</keyword>
<comment type="similarity">
    <text evidence="15">Belongs to the helicase family. UvrD subfamily.</text>
</comment>
<dbReference type="GO" id="GO:0005829">
    <property type="term" value="C:cytosol"/>
    <property type="evidence" value="ECO:0007669"/>
    <property type="project" value="TreeGrafter"/>
</dbReference>
<keyword evidence="10 15" id="KW-0238">DNA-binding</keyword>
<dbReference type="PROSITE" id="PS51198">
    <property type="entry name" value="UVRD_HELICASE_ATP_BIND"/>
    <property type="match status" value="1"/>
</dbReference>
<dbReference type="Gene3D" id="1.10.3170.10">
    <property type="entry name" value="Recbcd, chain B, domain 2"/>
    <property type="match status" value="1"/>
</dbReference>
<dbReference type="GO" id="GO:0000287">
    <property type="term" value="F:magnesium ion binding"/>
    <property type="evidence" value="ECO:0007669"/>
    <property type="project" value="UniProtKB-UniRule"/>
</dbReference>
<evidence type="ECO:0000256" key="8">
    <source>
        <dbReference type="ARBA" id="ARBA00022840"/>
    </source>
</evidence>
<dbReference type="HAMAP" id="MF_01485">
    <property type="entry name" value="RecB"/>
    <property type="match status" value="1"/>
</dbReference>
<comment type="cofactor">
    <cofactor evidence="15">
        <name>Mg(2+)</name>
        <dbReference type="ChEBI" id="CHEBI:18420"/>
    </cofactor>
    <text evidence="15">Binds 1 Mg(2+) ion per subunit.</text>
</comment>
<dbReference type="RefSeq" id="WP_215582545.1">
    <property type="nucleotide sequence ID" value="NZ_CP073754.1"/>
</dbReference>
<evidence type="ECO:0000259" key="18">
    <source>
        <dbReference type="PROSITE" id="PS51217"/>
    </source>
</evidence>
<dbReference type="Gene3D" id="3.90.320.10">
    <property type="match status" value="1"/>
</dbReference>
<protein>
    <recommendedName>
        <fullName evidence="15">RecBCD enzyme subunit RecB</fullName>
        <ecNumber evidence="15">3.1.11.5</ecNumber>
        <ecNumber evidence="15">5.6.2.4</ecNumber>
    </recommendedName>
    <alternativeName>
        <fullName evidence="15">DNA 3'-5' helicase subunit RecB</fullName>
    </alternativeName>
    <alternativeName>
        <fullName evidence="15">Exonuclease V subunit RecB</fullName>
        <shortName evidence="15">ExoV subunit RecB</shortName>
    </alternativeName>
    <alternativeName>
        <fullName evidence="15">Helicase/nuclease RecBCD subunit RecB</fullName>
    </alternativeName>
</protein>
<dbReference type="InterPro" id="IPR011604">
    <property type="entry name" value="PDDEXK-like_dom_sf"/>
</dbReference>